<evidence type="ECO:0000313" key="3">
    <source>
        <dbReference type="Proteomes" id="UP001279734"/>
    </source>
</evidence>
<feature type="region of interest" description="Disordered" evidence="1">
    <location>
        <begin position="51"/>
        <end position="77"/>
    </location>
</feature>
<accession>A0AAD3XZ42</accession>
<dbReference type="Proteomes" id="UP001279734">
    <property type="component" value="Unassembled WGS sequence"/>
</dbReference>
<reference evidence="2" key="1">
    <citation type="submission" date="2023-05" db="EMBL/GenBank/DDBJ databases">
        <title>Nepenthes gracilis genome sequencing.</title>
        <authorList>
            <person name="Fukushima K."/>
        </authorList>
    </citation>
    <scope>NUCLEOTIDE SEQUENCE</scope>
    <source>
        <strain evidence="2">SING2019-196</strain>
    </source>
</reference>
<protein>
    <submittedName>
        <fullName evidence="2">Uncharacterized protein</fullName>
    </submittedName>
</protein>
<gene>
    <name evidence="2" type="ORF">Nepgr_023158</name>
</gene>
<feature type="compositionally biased region" description="Basic residues" evidence="1">
    <location>
        <begin position="60"/>
        <end position="73"/>
    </location>
</feature>
<comment type="caution">
    <text evidence="2">The sequence shown here is derived from an EMBL/GenBank/DDBJ whole genome shotgun (WGS) entry which is preliminary data.</text>
</comment>
<organism evidence="2 3">
    <name type="scientific">Nepenthes gracilis</name>
    <name type="common">Slender pitcher plant</name>
    <dbReference type="NCBI Taxonomy" id="150966"/>
    <lineage>
        <taxon>Eukaryota</taxon>
        <taxon>Viridiplantae</taxon>
        <taxon>Streptophyta</taxon>
        <taxon>Embryophyta</taxon>
        <taxon>Tracheophyta</taxon>
        <taxon>Spermatophyta</taxon>
        <taxon>Magnoliopsida</taxon>
        <taxon>eudicotyledons</taxon>
        <taxon>Gunneridae</taxon>
        <taxon>Pentapetalae</taxon>
        <taxon>Caryophyllales</taxon>
        <taxon>Nepenthaceae</taxon>
        <taxon>Nepenthes</taxon>
    </lineage>
</organism>
<feature type="compositionally biased region" description="Basic residues" evidence="1">
    <location>
        <begin position="251"/>
        <end position="270"/>
    </location>
</feature>
<evidence type="ECO:0000256" key="1">
    <source>
        <dbReference type="SAM" id="MobiDB-lite"/>
    </source>
</evidence>
<proteinExistence type="predicted"/>
<keyword evidence="3" id="KW-1185">Reference proteome</keyword>
<evidence type="ECO:0000313" key="2">
    <source>
        <dbReference type="EMBL" id="GMH21316.1"/>
    </source>
</evidence>
<dbReference type="AlphaFoldDB" id="A0AAD3XZ42"/>
<feature type="region of interest" description="Disordered" evidence="1">
    <location>
        <begin position="227"/>
        <end position="270"/>
    </location>
</feature>
<sequence>MDRLRFARICVQISASYPLPEQIRVNTGSNPGVSEGVDVIVDYPWKPGQCKTGKASGSSKIHKKAPPKSKPVGHKFPAARELEPKVSKGRPGSPVASVKPANLVFASNSFAGPQNPEEPSLPKCFEGGDVIDAQGRAEPISVFSMDVVETEPVSLDPSERGEDPCIESAQAFGRPVPEGHCSDQLVTFAAPLLLDDDLLKVNPLRQALSGASSSRLLTVVGATHGPTSMLHGDPPSAPVNKTGESFLPKSILKKTKEPKKKNSPSSKAHV</sequence>
<dbReference type="EMBL" id="BSYO01000023">
    <property type="protein sequence ID" value="GMH21316.1"/>
    <property type="molecule type" value="Genomic_DNA"/>
</dbReference>
<name>A0AAD3XZ42_NEPGR</name>